<sequence>MWRNIAAQAAYQVAVLLTLLFMGESIFNVSKETNSTLIFNVFVLCQVFNEFNARKLEKKN</sequence>
<evidence type="ECO:0000313" key="6">
    <source>
        <dbReference type="Proteomes" id="UP000233551"/>
    </source>
</evidence>
<organism evidence="5 6">
    <name type="scientific">Punica granatum</name>
    <name type="common">Pomegranate</name>
    <dbReference type="NCBI Taxonomy" id="22663"/>
    <lineage>
        <taxon>Eukaryota</taxon>
        <taxon>Viridiplantae</taxon>
        <taxon>Streptophyta</taxon>
        <taxon>Embryophyta</taxon>
        <taxon>Tracheophyta</taxon>
        <taxon>Spermatophyta</taxon>
        <taxon>Magnoliopsida</taxon>
        <taxon>eudicotyledons</taxon>
        <taxon>Gunneridae</taxon>
        <taxon>Pentapetalae</taxon>
        <taxon>rosids</taxon>
        <taxon>malvids</taxon>
        <taxon>Myrtales</taxon>
        <taxon>Lythraceae</taxon>
        <taxon>Punica</taxon>
    </lineage>
</organism>
<dbReference type="Proteomes" id="UP000233551">
    <property type="component" value="Unassembled WGS sequence"/>
</dbReference>
<dbReference type="InterPro" id="IPR023298">
    <property type="entry name" value="ATPase_P-typ_TM_dom_sf"/>
</dbReference>
<dbReference type="SUPFAM" id="SSF81665">
    <property type="entry name" value="Calcium ATPase, transmembrane domain M"/>
    <property type="match status" value="1"/>
</dbReference>
<keyword evidence="2" id="KW-0460">Magnesium</keyword>
<keyword evidence="1" id="KW-0479">Metal-binding</keyword>
<dbReference type="GO" id="GO:0046872">
    <property type="term" value="F:metal ion binding"/>
    <property type="evidence" value="ECO:0007669"/>
    <property type="project" value="UniProtKB-KW"/>
</dbReference>
<proteinExistence type="predicted"/>
<feature type="non-terminal residue" evidence="5">
    <location>
        <position position="60"/>
    </location>
</feature>
<keyword evidence="3" id="KW-0812">Transmembrane</keyword>
<accession>A0A2I0HFQ5</accession>
<name>A0A2I0HFQ5_PUNGR</name>
<evidence type="ECO:0000256" key="2">
    <source>
        <dbReference type="ARBA" id="ARBA00022842"/>
    </source>
</evidence>
<evidence type="ECO:0000256" key="1">
    <source>
        <dbReference type="ARBA" id="ARBA00022723"/>
    </source>
</evidence>
<keyword evidence="6" id="KW-1185">Reference proteome</keyword>
<feature type="transmembrane region" description="Helical" evidence="3">
    <location>
        <begin position="9"/>
        <end position="27"/>
    </location>
</feature>
<reference evidence="5 6" key="1">
    <citation type="submission" date="2017-11" db="EMBL/GenBank/DDBJ databases">
        <title>De-novo sequencing of pomegranate (Punica granatum L.) genome.</title>
        <authorList>
            <person name="Akparov Z."/>
            <person name="Amiraslanov A."/>
            <person name="Hajiyeva S."/>
            <person name="Abbasov M."/>
            <person name="Kaur K."/>
            <person name="Hamwieh A."/>
            <person name="Solovyev V."/>
            <person name="Salamov A."/>
            <person name="Braich B."/>
            <person name="Kosarev P."/>
            <person name="Mahmoud A."/>
            <person name="Hajiyev E."/>
            <person name="Babayeva S."/>
            <person name="Izzatullayeva V."/>
            <person name="Mammadov A."/>
            <person name="Mammadov A."/>
            <person name="Sharifova S."/>
            <person name="Ojaghi J."/>
            <person name="Eynullazada K."/>
            <person name="Bayramov B."/>
            <person name="Abdulazimova A."/>
            <person name="Shahmuradov I."/>
        </authorList>
    </citation>
    <scope>NUCLEOTIDE SEQUENCE [LARGE SCALE GENOMIC DNA]</scope>
    <source>
        <strain evidence="6">cv. AG2017</strain>
        <tissue evidence="5">Leaf</tissue>
    </source>
</reference>
<dbReference type="STRING" id="22663.A0A2I0HFQ5"/>
<evidence type="ECO:0000259" key="4">
    <source>
        <dbReference type="Pfam" id="PF00689"/>
    </source>
</evidence>
<dbReference type="PANTHER" id="PTHR24093">
    <property type="entry name" value="CATION TRANSPORTING ATPASE"/>
    <property type="match status" value="1"/>
</dbReference>
<dbReference type="GO" id="GO:0005886">
    <property type="term" value="C:plasma membrane"/>
    <property type="evidence" value="ECO:0007669"/>
    <property type="project" value="TreeGrafter"/>
</dbReference>
<dbReference type="InterPro" id="IPR006068">
    <property type="entry name" value="ATPase_P-typ_cation-transptr_C"/>
</dbReference>
<dbReference type="GO" id="GO:0005388">
    <property type="term" value="F:P-type calcium transporter activity"/>
    <property type="evidence" value="ECO:0007669"/>
    <property type="project" value="TreeGrafter"/>
</dbReference>
<gene>
    <name evidence="5" type="ORF">CRG98_049091</name>
</gene>
<dbReference type="Pfam" id="PF00689">
    <property type="entry name" value="Cation_ATPase_C"/>
    <property type="match status" value="1"/>
</dbReference>
<protein>
    <recommendedName>
        <fullName evidence="4">Cation-transporting P-type ATPase C-terminal domain-containing protein</fullName>
    </recommendedName>
</protein>
<keyword evidence="3" id="KW-0472">Membrane</keyword>
<dbReference type="EMBL" id="PGOL01034597">
    <property type="protein sequence ID" value="PKI26220.1"/>
    <property type="molecule type" value="Genomic_DNA"/>
</dbReference>
<evidence type="ECO:0000313" key="5">
    <source>
        <dbReference type="EMBL" id="PKI26220.1"/>
    </source>
</evidence>
<dbReference type="PANTHER" id="PTHR24093:SF434">
    <property type="entry name" value="CALCIUM-TRANSPORTING ATPASE 13, PLASMA MEMBRANE-TYPE-RELATED"/>
    <property type="match status" value="1"/>
</dbReference>
<comment type="caution">
    <text evidence="5">The sequence shown here is derived from an EMBL/GenBank/DDBJ whole genome shotgun (WGS) entry which is preliminary data.</text>
</comment>
<keyword evidence="3" id="KW-1133">Transmembrane helix</keyword>
<evidence type="ECO:0000256" key="3">
    <source>
        <dbReference type="SAM" id="Phobius"/>
    </source>
</evidence>
<feature type="domain" description="Cation-transporting P-type ATPase C-terminal" evidence="4">
    <location>
        <begin position="1"/>
        <end position="58"/>
    </location>
</feature>
<dbReference type="AlphaFoldDB" id="A0A2I0HFQ5"/>